<dbReference type="Proteomes" id="UP000001646">
    <property type="component" value="Unplaced"/>
</dbReference>
<keyword evidence="4" id="KW-1185">Reference proteome</keyword>
<keyword evidence="1" id="KW-0812">Transmembrane</keyword>
<dbReference type="Bgee" id="ENSACAG00000023203">
    <property type="expression patterns" value="Expressed in adrenal gland and 2 other cell types or tissues"/>
</dbReference>
<accession>H9GSQ3</accession>
<reference evidence="3" key="3">
    <citation type="submission" date="2025-09" db="UniProtKB">
        <authorList>
            <consortium name="Ensembl"/>
        </authorList>
    </citation>
    <scope>IDENTIFICATION</scope>
</reference>
<proteinExistence type="predicted"/>
<dbReference type="Gene3D" id="2.60.40.10">
    <property type="entry name" value="Immunoglobulins"/>
    <property type="match status" value="2"/>
</dbReference>
<evidence type="ECO:0000256" key="1">
    <source>
        <dbReference type="SAM" id="Phobius"/>
    </source>
</evidence>
<protein>
    <recommendedName>
        <fullName evidence="2">Fibronectin type-III domain-containing protein</fullName>
    </recommendedName>
</protein>
<dbReference type="CDD" id="cd00063">
    <property type="entry name" value="FN3"/>
    <property type="match status" value="1"/>
</dbReference>
<dbReference type="STRING" id="28377.ENSACAP00000019592"/>
<dbReference type="AlphaFoldDB" id="H9GSQ3"/>
<dbReference type="GeneTree" id="ENSGT00390000012431"/>
<name>H9GSQ3_ANOCA</name>
<feature type="transmembrane region" description="Helical" evidence="1">
    <location>
        <begin position="431"/>
        <end position="451"/>
    </location>
</feature>
<reference evidence="3" key="1">
    <citation type="submission" date="2009-12" db="EMBL/GenBank/DDBJ databases">
        <title>The Genome Sequence of Anolis carolinensis (Green Anole Lizard).</title>
        <authorList>
            <consortium name="The Genome Sequencing Platform"/>
            <person name="Di Palma F."/>
            <person name="Alfoldi J."/>
            <person name="Heiman D."/>
            <person name="Young S."/>
            <person name="Grabherr M."/>
            <person name="Johnson J."/>
            <person name="Lander E.S."/>
            <person name="Lindblad-Toh K."/>
        </authorList>
    </citation>
    <scope>NUCLEOTIDE SEQUENCE [LARGE SCALE GENOMIC DNA]</scope>
    <source>
        <strain evidence="3">JBL SC #1</strain>
    </source>
</reference>
<dbReference type="SMART" id="SM00060">
    <property type="entry name" value="FN3"/>
    <property type="match status" value="4"/>
</dbReference>
<reference evidence="3" key="2">
    <citation type="submission" date="2025-08" db="UniProtKB">
        <authorList>
            <consortium name="Ensembl"/>
        </authorList>
    </citation>
    <scope>IDENTIFICATION</scope>
</reference>
<dbReference type="SUPFAM" id="SSF49265">
    <property type="entry name" value="Fibronectin type III"/>
    <property type="match status" value="2"/>
</dbReference>
<feature type="domain" description="Fibronectin type-III" evidence="2">
    <location>
        <begin position="326"/>
        <end position="425"/>
    </location>
</feature>
<dbReference type="InParanoid" id="H9GSQ3"/>
<evidence type="ECO:0000259" key="2">
    <source>
        <dbReference type="PROSITE" id="PS50853"/>
    </source>
</evidence>
<evidence type="ECO:0000313" key="4">
    <source>
        <dbReference type="Proteomes" id="UP000001646"/>
    </source>
</evidence>
<dbReference type="InterPro" id="IPR036116">
    <property type="entry name" value="FN3_sf"/>
</dbReference>
<dbReference type="InterPro" id="IPR003961">
    <property type="entry name" value="FN3_dom"/>
</dbReference>
<organism evidence="3 4">
    <name type="scientific">Anolis carolinensis</name>
    <name type="common">Green anole</name>
    <name type="synonym">American chameleon</name>
    <dbReference type="NCBI Taxonomy" id="28377"/>
    <lineage>
        <taxon>Eukaryota</taxon>
        <taxon>Metazoa</taxon>
        <taxon>Chordata</taxon>
        <taxon>Craniata</taxon>
        <taxon>Vertebrata</taxon>
        <taxon>Euteleostomi</taxon>
        <taxon>Lepidosauria</taxon>
        <taxon>Squamata</taxon>
        <taxon>Bifurcata</taxon>
        <taxon>Unidentata</taxon>
        <taxon>Episquamata</taxon>
        <taxon>Toxicofera</taxon>
        <taxon>Iguania</taxon>
        <taxon>Dactyloidae</taxon>
        <taxon>Anolis</taxon>
    </lineage>
</organism>
<sequence length="462" mass="51143">ETFQVRTPSRSGRGSTIIVIPIVPFVAVRFPPLEESEIRFGRTNTSLRLTWPETYGCDRSEQEVRFRPQGVDNWTQGNCGPGRNDGIGNTAEVLCFLDEDVPYEVQARHRISHWSSPWSKWSAAVTVPRAIARSPTVNLTAGRLRGDGTRNVTLEWERLGPDYGEVNFTLTFDLLHCRGCVTDWVTTVSGRTSFEADLSGAAYNISLQAANKAGGAPVSSVLLPPAQEAGPIVLNVSVSGPRFTARWRAPLDAIAFCFESHALGESPPETPCTDQYLEAGNVYENLGTLQPNQCYHLAVHGVAEDSGRWSTFESVHVFHRNASLEVPVRLEVLSAGSHWARVRWEPPRALSGCPGAAKKYILCCRKDGEPQTETAYYEANASSRELTFRDLDPQAAYLAGVWFSTGEEEEEPTCQPHVLFATLPGCIPYCLFIHLFTVFISCSSFSGRIAMHIHMANIRCRY</sequence>
<evidence type="ECO:0000313" key="3">
    <source>
        <dbReference type="Ensembl" id="ENSACAP00000019592.2"/>
    </source>
</evidence>
<dbReference type="InterPro" id="IPR013783">
    <property type="entry name" value="Ig-like_fold"/>
</dbReference>
<dbReference type="HOGENOM" id="CLU_1424418_0_0_1"/>
<dbReference type="PROSITE" id="PS50853">
    <property type="entry name" value="FN3"/>
    <property type="match status" value="1"/>
</dbReference>
<keyword evidence="1" id="KW-1133">Transmembrane helix</keyword>
<keyword evidence="1" id="KW-0472">Membrane</keyword>
<dbReference type="Ensembl" id="ENSACAT00000023660.3">
    <property type="protein sequence ID" value="ENSACAP00000019592.2"/>
    <property type="gene ID" value="ENSACAG00000023203.3"/>
</dbReference>